<name>A0A1Y1HQF2_KLENI</name>
<dbReference type="SUPFAM" id="SSF54495">
    <property type="entry name" value="UBC-like"/>
    <property type="match status" value="1"/>
</dbReference>
<keyword evidence="4" id="KW-1185">Reference proteome</keyword>
<dbReference type="OMA" id="NIHEWEG"/>
<dbReference type="Pfam" id="PF00179">
    <property type="entry name" value="UQ_con"/>
    <property type="match status" value="1"/>
</dbReference>
<dbReference type="PANTHER" id="PTHR24067">
    <property type="entry name" value="UBIQUITIN-CONJUGATING ENZYME E2"/>
    <property type="match status" value="1"/>
</dbReference>
<dbReference type="SMART" id="SM00212">
    <property type="entry name" value="UBCc"/>
    <property type="match status" value="1"/>
</dbReference>
<organism evidence="3 4">
    <name type="scientific">Klebsormidium nitens</name>
    <name type="common">Green alga</name>
    <name type="synonym">Ulothrix nitens</name>
    <dbReference type="NCBI Taxonomy" id="105231"/>
    <lineage>
        <taxon>Eukaryota</taxon>
        <taxon>Viridiplantae</taxon>
        <taxon>Streptophyta</taxon>
        <taxon>Klebsormidiophyceae</taxon>
        <taxon>Klebsormidiales</taxon>
        <taxon>Klebsormidiaceae</taxon>
        <taxon>Klebsormidium</taxon>
    </lineage>
</organism>
<evidence type="ECO:0000313" key="3">
    <source>
        <dbReference type="EMBL" id="GAQ79211.1"/>
    </source>
</evidence>
<feature type="region of interest" description="Disordered" evidence="1">
    <location>
        <begin position="1"/>
        <end position="24"/>
    </location>
</feature>
<dbReference type="STRING" id="105231.A0A1Y1HQF2"/>
<gene>
    <name evidence="3" type="ORF">KFL_000260270</name>
</gene>
<dbReference type="OrthoDB" id="5596422at2759"/>
<feature type="domain" description="UBC core" evidence="2">
    <location>
        <begin position="27"/>
        <end position="173"/>
    </location>
</feature>
<dbReference type="AlphaFoldDB" id="A0A1Y1HQF2"/>
<evidence type="ECO:0000259" key="2">
    <source>
        <dbReference type="PROSITE" id="PS50127"/>
    </source>
</evidence>
<dbReference type="PROSITE" id="PS50127">
    <property type="entry name" value="UBC_2"/>
    <property type="match status" value="1"/>
</dbReference>
<sequence>MQMESRLPPTASTSGRLTEPRLQSQHGREAVLLIEYRNLKYHAPPGVYVMPSFESLQAWEGAVFVRQGLYKGGIFKFTIRIPDGYPKEWPSVRFTTPLLHPQVDSQGFLNLTLLLQGQTLVQGYIVSLLKYIHDVFHSIVTESPANPYAAVMYKDARRQFAQQAEDCASKSSSAALQTRPGASLRFQEFNLEHQEALEDILQRQI</sequence>
<protein>
    <submittedName>
        <fullName evidence="3">Ubiquitin-conjugating enzyme</fullName>
    </submittedName>
</protein>
<evidence type="ECO:0000313" key="4">
    <source>
        <dbReference type="Proteomes" id="UP000054558"/>
    </source>
</evidence>
<dbReference type="InterPro" id="IPR050113">
    <property type="entry name" value="Ub_conjugating_enzyme"/>
</dbReference>
<dbReference type="Gene3D" id="3.10.110.10">
    <property type="entry name" value="Ubiquitin Conjugating Enzyme"/>
    <property type="match status" value="1"/>
</dbReference>
<proteinExistence type="predicted"/>
<dbReference type="Proteomes" id="UP000054558">
    <property type="component" value="Unassembled WGS sequence"/>
</dbReference>
<dbReference type="CDD" id="cd23814">
    <property type="entry name" value="UEV_AKTIP"/>
    <property type="match status" value="1"/>
</dbReference>
<feature type="compositionally biased region" description="Polar residues" evidence="1">
    <location>
        <begin position="10"/>
        <end position="24"/>
    </location>
</feature>
<evidence type="ECO:0000256" key="1">
    <source>
        <dbReference type="SAM" id="MobiDB-lite"/>
    </source>
</evidence>
<dbReference type="EMBL" id="DF236975">
    <property type="protein sequence ID" value="GAQ79211.1"/>
    <property type="molecule type" value="Genomic_DNA"/>
</dbReference>
<reference evidence="3 4" key="1">
    <citation type="journal article" date="2014" name="Nat. Commun.">
        <title>Klebsormidium flaccidum genome reveals primary factors for plant terrestrial adaptation.</title>
        <authorList>
            <person name="Hori K."/>
            <person name="Maruyama F."/>
            <person name="Fujisawa T."/>
            <person name="Togashi T."/>
            <person name="Yamamoto N."/>
            <person name="Seo M."/>
            <person name="Sato S."/>
            <person name="Yamada T."/>
            <person name="Mori H."/>
            <person name="Tajima N."/>
            <person name="Moriyama T."/>
            <person name="Ikeuchi M."/>
            <person name="Watanabe M."/>
            <person name="Wada H."/>
            <person name="Kobayashi K."/>
            <person name="Saito M."/>
            <person name="Masuda T."/>
            <person name="Sasaki-Sekimoto Y."/>
            <person name="Mashiguchi K."/>
            <person name="Awai K."/>
            <person name="Shimojima M."/>
            <person name="Masuda S."/>
            <person name="Iwai M."/>
            <person name="Nobusawa T."/>
            <person name="Narise T."/>
            <person name="Kondo S."/>
            <person name="Saito H."/>
            <person name="Sato R."/>
            <person name="Murakawa M."/>
            <person name="Ihara Y."/>
            <person name="Oshima-Yamada Y."/>
            <person name="Ohtaka K."/>
            <person name="Satoh M."/>
            <person name="Sonobe K."/>
            <person name="Ishii M."/>
            <person name="Ohtani R."/>
            <person name="Kanamori-Sato M."/>
            <person name="Honoki R."/>
            <person name="Miyazaki D."/>
            <person name="Mochizuki H."/>
            <person name="Umetsu J."/>
            <person name="Higashi K."/>
            <person name="Shibata D."/>
            <person name="Kamiya Y."/>
            <person name="Sato N."/>
            <person name="Nakamura Y."/>
            <person name="Tabata S."/>
            <person name="Ida S."/>
            <person name="Kurokawa K."/>
            <person name="Ohta H."/>
        </authorList>
    </citation>
    <scope>NUCLEOTIDE SEQUENCE [LARGE SCALE GENOMIC DNA]</scope>
    <source>
        <strain evidence="3 4">NIES-2285</strain>
    </source>
</reference>
<dbReference type="InterPro" id="IPR000608">
    <property type="entry name" value="UBC"/>
</dbReference>
<accession>A0A1Y1HQF2</accession>
<dbReference type="InterPro" id="IPR016135">
    <property type="entry name" value="UBQ-conjugating_enzyme/RWD"/>
</dbReference>